<evidence type="ECO:0000313" key="3">
    <source>
        <dbReference type="Proteomes" id="UP000608530"/>
    </source>
</evidence>
<name>A0A934QAE7_9MICO</name>
<reference evidence="2" key="1">
    <citation type="submission" date="2020-12" db="EMBL/GenBank/DDBJ databases">
        <title>Leucobacter sp. CAS1, isolated from Chromium sludge.</title>
        <authorList>
            <person name="Xu Z."/>
        </authorList>
    </citation>
    <scope>NUCLEOTIDE SEQUENCE</scope>
    <source>
        <strain evidence="2">CSA1</strain>
    </source>
</reference>
<dbReference type="Proteomes" id="UP000608530">
    <property type="component" value="Unassembled WGS sequence"/>
</dbReference>
<comment type="caution">
    <text evidence="2">The sequence shown here is derived from an EMBL/GenBank/DDBJ whole genome shotgun (WGS) entry which is preliminary data.</text>
</comment>
<comment type="similarity">
    <text evidence="1">Belongs to the ROK (NagC/XylR) family.</text>
</comment>
<accession>A0A934QAE7</accession>
<organism evidence="2 3">
    <name type="scientific">Leucobacter chromiisoli</name>
    <dbReference type="NCBI Taxonomy" id="2796471"/>
    <lineage>
        <taxon>Bacteria</taxon>
        <taxon>Bacillati</taxon>
        <taxon>Actinomycetota</taxon>
        <taxon>Actinomycetes</taxon>
        <taxon>Micrococcales</taxon>
        <taxon>Microbacteriaceae</taxon>
        <taxon>Leucobacter</taxon>
    </lineage>
</organism>
<dbReference type="PANTHER" id="PTHR18964">
    <property type="entry name" value="ROK (REPRESSOR, ORF, KINASE) FAMILY"/>
    <property type="match status" value="1"/>
</dbReference>
<sequence length="294" mass="29321">MDIGGTKTEAVALDAEGRIESSVTVPTVRGADAVVATSETVVAALAERTGRRIGEFVSVGVGIPGQVDREGGLVSHAVNLGVTSLALGPALAERTGLPVSIDNDVTAAALGAAHLMGLTGTMAYLNLGTGLAAGIVVDGRPWRGARGVAGEIGHLPVDPLGRPCPCGQRGCLETVASGSALRSSWPAGGDHPGRRILAAIAEGDDEARAAFEHLVAGAAACVRLLALSVDPETVVVGGGLRLLGAPLEDGLRSKLDGWAAGSPFLAALGLSERVRMLAADSPAAAVGAAFAGER</sequence>
<evidence type="ECO:0000313" key="2">
    <source>
        <dbReference type="EMBL" id="MBK0419482.1"/>
    </source>
</evidence>
<dbReference type="EMBL" id="JAEHOH010000013">
    <property type="protein sequence ID" value="MBK0419482.1"/>
    <property type="molecule type" value="Genomic_DNA"/>
</dbReference>
<dbReference type="InterPro" id="IPR043129">
    <property type="entry name" value="ATPase_NBD"/>
</dbReference>
<gene>
    <name evidence="2" type="ORF">JD276_10600</name>
</gene>
<keyword evidence="3" id="KW-1185">Reference proteome</keyword>
<proteinExistence type="inferred from homology"/>
<dbReference type="PANTHER" id="PTHR18964:SF149">
    <property type="entry name" value="BIFUNCTIONAL UDP-N-ACETYLGLUCOSAMINE 2-EPIMERASE_N-ACETYLMANNOSAMINE KINASE"/>
    <property type="match status" value="1"/>
</dbReference>
<protein>
    <submittedName>
        <fullName evidence="2">ROK family protein</fullName>
    </submittedName>
</protein>
<dbReference type="Pfam" id="PF00480">
    <property type="entry name" value="ROK"/>
    <property type="match status" value="1"/>
</dbReference>
<dbReference type="Gene3D" id="3.30.420.40">
    <property type="match status" value="2"/>
</dbReference>
<evidence type="ECO:0000256" key="1">
    <source>
        <dbReference type="ARBA" id="ARBA00006479"/>
    </source>
</evidence>
<dbReference type="AlphaFoldDB" id="A0A934QAE7"/>
<dbReference type="InterPro" id="IPR000600">
    <property type="entry name" value="ROK"/>
</dbReference>
<dbReference type="SUPFAM" id="SSF53067">
    <property type="entry name" value="Actin-like ATPase domain"/>
    <property type="match status" value="1"/>
</dbReference>